<comment type="caution">
    <text evidence="13">The sequence shown here is derived from an EMBL/GenBank/DDBJ whole genome shotgun (WGS) entry which is preliminary data.</text>
</comment>
<evidence type="ECO:0000256" key="6">
    <source>
        <dbReference type="ARBA" id="ARBA00022801"/>
    </source>
</evidence>
<dbReference type="Proteomes" id="UP000663868">
    <property type="component" value="Unassembled WGS sequence"/>
</dbReference>
<keyword evidence="5" id="KW-0833">Ubl conjugation pathway</keyword>
<dbReference type="AlphaFoldDB" id="A0A820GS44"/>
<sequence length="108" mass="12268">MNKIKDRTGIYHEHQQGLLCGQHALNNLLQNPIFSSTALDDIARNLDIEEISVLEQTPVQLENMDETGFYNIQVLQRALKAFEIELVPYTSQYPIAKQARSNPECIPA</sequence>
<dbReference type="PROSITE" id="PS50957">
    <property type="entry name" value="JOSEPHIN"/>
    <property type="match status" value="1"/>
</dbReference>
<evidence type="ECO:0000256" key="3">
    <source>
        <dbReference type="ARBA" id="ARBA00012759"/>
    </source>
</evidence>
<dbReference type="SMART" id="SM01246">
    <property type="entry name" value="Josephin"/>
    <property type="match status" value="1"/>
</dbReference>
<evidence type="ECO:0000256" key="5">
    <source>
        <dbReference type="ARBA" id="ARBA00022786"/>
    </source>
</evidence>
<comment type="caution">
    <text evidence="11">Lacks conserved residue(s) required for the propagation of feature annotation.</text>
</comment>
<evidence type="ECO:0000256" key="10">
    <source>
        <dbReference type="ARBA" id="ARBA00023242"/>
    </source>
</evidence>
<evidence type="ECO:0000256" key="7">
    <source>
        <dbReference type="ARBA" id="ARBA00022807"/>
    </source>
</evidence>
<keyword evidence="9" id="KW-0804">Transcription</keyword>
<dbReference type="GO" id="GO:0005634">
    <property type="term" value="C:nucleus"/>
    <property type="evidence" value="ECO:0007669"/>
    <property type="project" value="UniProtKB-SubCell"/>
</dbReference>
<reference evidence="13" key="1">
    <citation type="submission" date="2021-02" db="EMBL/GenBank/DDBJ databases">
        <authorList>
            <person name="Nowell W R."/>
        </authorList>
    </citation>
    <scope>NUCLEOTIDE SEQUENCE</scope>
</reference>
<feature type="domain" description="Josephin" evidence="12">
    <location>
        <begin position="7"/>
        <end position="108"/>
    </location>
</feature>
<comment type="subcellular location">
    <subcellularLocation>
        <location evidence="2">Nucleus</location>
    </subcellularLocation>
</comment>
<dbReference type="GO" id="GO:0016579">
    <property type="term" value="P:protein deubiquitination"/>
    <property type="evidence" value="ECO:0007669"/>
    <property type="project" value="InterPro"/>
</dbReference>
<evidence type="ECO:0000313" key="14">
    <source>
        <dbReference type="Proteomes" id="UP000663868"/>
    </source>
</evidence>
<name>A0A820GS44_9BILA</name>
<gene>
    <name evidence="13" type="ORF">KXQ929_LOCUS44376</name>
</gene>
<evidence type="ECO:0000256" key="11">
    <source>
        <dbReference type="PROSITE-ProRule" id="PRU00331"/>
    </source>
</evidence>
<feature type="non-terminal residue" evidence="13">
    <location>
        <position position="1"/>
    </location>
</feature>
<dbReference type="InterPro" id="IPR006155">
    <property type="entry name" value="Josephin"/>
</dbReference>
<protein>
    <recommendedName>
        <fullName evidence="3">ubiquitinyl hydrolase 1</fullName>
        <ecNumber evidence="3">3.4.19.12</ecNumber>
    </recommendedName>
</protein>
<evidence type="ECO:0000256" key="1">
    <source>
        <dbReference type="ARBA" id="ARBA00000707"/>
    </source>
</evidence>
<dbReference type="Gene3D" id="3.90.70.40">
    <property type="match status" value="1"/>
</dbReference>
<accession>A0A820GS44</accession>
<comment type="catalytic activity">
    <reaction evidence="1">
        <text>Thiol-dependent hydrolysis of ester, thioester, amide, peptide and isopeptide bonds formed by the C-terminal Gly of ubiquitin (a 76-residue protein attached to proteins as an intracellular targeting signal).</text>
        <dbReference type="EC" id="3.4.19.12"/>
    </reaction>
</comment>
<keyword evidence="4" id="KW-0645">Protease</keyword>
<evidence type="ECO:0000256" key="9">
    <source>
        <dbReference type="ARBA" id="ARBA00023163"/>
    </source>
</evidence>
<keyword evidence="6" id="KW-0378">Hydrolase</keyword>
<organism evidence="13 14">
    <name type="scientific">Adineta steineri</name>
    <dbReference type="NCBI Taxonomy" id="433720"/>
    <lineage>
        <taxon>Eukaryota</taxon>
        <taxon>Metazoa</taxon>
        <taxon>Spiralia</taxon>
        <taxon>Gnathifera</taxon>
        <taxon>Rotifera</taxon>
        <taxon>Eurotatoria</taxon>
        <taxon>Bdelloidea</taxon>
        <taxon>Adinetida</taxon>
        <taxon>Adinetidae</taxon>
        <taxon>Adineta</taxon>
    </lineage>
</organism>
<keyword evidence="7" id="KW-0788">Thiol protease</keyword>
<keyword evidence="10" id="KW-0539">Nucleus</keyword>
<dbReference type="InterPro" id="IPR033865">
    <property type="entry name" value="Ataxin-3"/>
</dbReference>
<dbReference type="PANTHER" id="PTHR14159">
    <property type="entry name" value="ATAXIN-3-RELATED"/>
    <property type="match status" value="1"/>
</dbReference>
<evidence type="ECO:0000313" key="13">
    <source>
        <dbReference type="EMBL" id="CAF4279959.1"/>
    </source>
</evidence>
<evidence type="ECO:0000259" key="12">
    <source>
        <dbReference type="PROSITE" id="PS50957"/>
    </source>
</evidence>
<dbReference type="PANTHER" id="PTHR14159:SF0">
    <property type="entry name" value="ATAXIN-3-RELATED"/>
    <property type="match status" value="1"/>
</dbReference>
<evidence type="ECO:0000256" key="4">
    <source>
        <dbReference type="ARBA" id="ARBA00022670"/>
    </source>
</evidence>
<proteinExistence type="predicted"/>
<dbReference type="EC" id="3.4.19.12" evidence="3"/>
<dbReference type="Pfam" id="PF02099">
    <property type="entry name" value="Josephin"/>
    <property type="match status" value="1"/>
</dbReference>
<keyword evidence="8" id="KW-0805">Transcription regulation</keyword>
<evidence type="ECO:0000256" key="8">
    <source>
        <dbReference type="ARBA" id="ARBA00023015"/>
    </source>
</evidence>
<dbReference type="GO" id="GO:0006508">
    <property type="term" value="P:proteolysis"/>
    <property type="evidence" value="ECO:0007669"/>
    <property type="project" value="UniProtKB-KW"/>
</dbReference>
<dbReference type="GO" id="GO:0004843">
    <property type="term" value="F:cysteine-type deubiquitinase activity"/>
    <property type="evidence" value="ECO:0007669"/>
    <property type="project" value="UniProtKB-EC"/>
</dbReference>
<evidence type="ECO:0000256" key="2">
    <source>
        <dbReference type="ARBA" id="ARBA00004123"/>
    </source>
</evidence>
<dbReference type="EMBL" id="CAJOBB010012676">
    <property type="protein sequence ID" value="CAF4279959.1"/>
    <property type="molecule type" value="Genomic_DNA"/>
</dbReference>